<dbReference type="AlphaFoldDB" id="A0A439CPA7"/>
<dbReference type="EMBL" id="RYZI01000654">
    <property type="protein sequence ID" value="RWA03987.1"/>
    <property type="molecule type" value="Genomic_DNA"/>
</dbReference>
<evidence type="ECO:0000256" key="10">
    <source>
        <dbReference type="SAM" id="Phobius"/>
    </source>
</evidence>
<dbReference type="InterPro" id="IPR003663">
    <property type="entry name" value="Sugar/inositol_transpt"/>
</dbReference>
<sequence length="552" mass="59454">MSEEPTSQTKKSREDAPPEELISHPGKDQDAVLHVEHIDNCPKTPTFDNSIDDTKPSRKVWTIILTVAMGGFLFAVYSELTTGRPGYDTGYISAVLVSIGDDLGHSLSSQEQELITAITSGGALIGALIAGLPADKFGRKFGIYAGCALFLIGSIIQATAYSVPQMTVGRFVVGLGVGSASMIVPLYIGEISVSKYRGRMVALNNVSVTFGQLIAYVLGAGFIHAAHGWRYIVAIGGVPPIILTVLLVRCPESPRLLLMHQKFEEAKKALTSLYPYASEAQVQSKIDLLVYAIEEDAKVAGSRSIWSQFKELHCVPANFRALVTACTIMAISQLCGFNALLYYSATLFSLVGFRNPTAVSITIGATNFIFNIVNLCAIDKAGRRIVLLVTVMIMAISMVTISVAIHWIPISKDLAPLTTTTNWAAIVVLVGIIVFVAAFSSGVATIAWIGTELLPIEVRAVGTMLNTVTSWGTQLIISSTFLSLLKGATPSGAFGFFAGICFFGWIYILFFFPEVKGIPLEDVRQVFEHGFGVQKAKELQRKAAAHNKGVMV</sequence>
<proteinExistence type="inferred from homology"/>
<gene>
    <name evidence="12" type="ORF">EKO27_g11117</name>
</gene>
<dbReference type="FunFam" id="1.20.1250.20:FF:000073">
    <property type="entry name" value="MFS myo-inositol transporter, putative"/>
    <property type="match status" value="1"/>
</dbReference>
<name>A0A439CPA7_9PEZI</name>
<feature type="transmembrane region" description="Helical" evidence="10">
    <location>
        <begin position="168"/>
        <end position="189"/>
    </location>
</feature>
<feature type="region of interest" description="Disordered" evidence="9">
    <location>
        <begin position="1"/>
        <end position="28"/>
    </location>
</feature>
<protein>
    <recommendedName>
        <fullName evidence="11">Major facilitator superfamily (MFS) profile domain-containing protein</fullName>
    </recommendedName>
</protein>
<accession>A0A439CPA7</accession>
<evidence type="ECO:0000259" key="11">
    <source>
        <dbReference type="PROSITE" id="PS50850"/>
    </source>
</evidence>
<feature type="transmembrane region" description="Helical" evidence="10">
    <location>
        <begin position="491"/>
        <end position="512"/>
    </location>
</feature>
<reference evidence="12 13" key="1">
    <citation type="submission" date="2018-12" db="EMBL/GenBank/DDBJ databases">
        <title>Draft genome sequence of Xylaria grammica IHI A82.</title>
        <authorList>
            <person name="Buettner E."/>
            <person name="Kellner H."/>
        </authorList>
    </citation>
    <scope>NUCLEOTIDE SEQUENCE [LARGE SCALE GENOMIC DNA]</scope>
    <source>
        <strain evidence="12 13">IHI A82</strain>
    </source>
</reference>
<keyword evidence="5 10" id="KW-1133">Transmembrane helix</keyword>
<feature type="transmembrane region" description="Helical" evidence="10">
    <location>
        <begin position="60"/>
        <end position="77"/>
    </location>
</feature>
<evidence type="ECO:0000256" key="3">
    <source>
        <dbReference type="ARBA" id="ARBA00022448"/>
    </source>
</evidence>
<evidence type="ECO:0000256" key="2">
    <source>
        <dbReference type="ARBA" id="ARBA00010992"/>
    </source>
</evidence>
<comment type="similarity">
    <text evidence="2 8">Belongs to the major facilitator superfamily. Sugar transporter (TC 2.A.1.1) family.</text>
</comment>
<feature type="transmembrane region" description="Helical" evidence="10">
    <location>
        <begin position="114"/>
        <end position="134"/>
    </location>
</feature>
<organism evidence="12 13">
    <name type="scientific">Xylaria grammica</name>
    <dbReference type="NCBI Taxonomy" id="363999"/>
    <lineage>
        <taxon>Eukaryota</taxon>
        <taxon>Fungi</taxon>
        <taxon>Dikarya</taxon>
        <taxon>Ascomycota</taxon>
        <taxon>Pezizomycotina</taxon>
        <taxon>Sordariomycetes</taxon>
        <taxon>Xylariomycetidae</taxon>
        <taxon>Xylariales</taxon>
        <taxon>Xylariaceae</taxon>
        <taxon>Xylaria</taxon>
    </lineage>
</organism>
<feature type="compositionally biased region" description="Basic and acidic residues" evidence="9">
    <location>
        <begin position="11"/>
        <end position="28"/>
    </location>
</feature>
<dbReference type="GO" id="GO:0016020">
    <property type="term" value="C:membrane"/>
    <property type="evidence" value="ECO:0007669"/>
    <property type="project" value="UniProtKB-SubCell"/>
</dbReference>
<evidence type="ECO:0000256" key="8">
    <source>
        <dbReference type="RuleBase" id="RU003346"/>
    </source>
</evidence>
<keyword evidence="13" id="KW-1185">Reference proteome</keyword>
<dbReference type="GO" id="GO:0005366">
    <property type="term" value="F:myo-inositol:proton symporter activity"/>
    <property type="evidence" value="ECO:0007669"/>
    <property type="project" value="TreeGrafter"/>
</dbReference>
<evidence type="ECO:0000256" key="6">
    <source>
        <dbReference type="ARBA" id="ARBA00023136"/>
    </source>
</evidence>
<dbReference type="PROSITE" id="PS00217">
    <property type="entry name" value="SUGAR_TRANSPORT_2"/>
    <property type="match status" value="1"/>
</dbReference>
<dbReference type="GO" id="GO:1904679">
    <property type="term" value="P:myo-inositol import across plasma membrane"/>
    <property type="evidence" value="ECO:0007669"/>
    <property type="project" value="TreeGrafter"/>
</dbReference>
<evidence type="ECO:0000256" key="9">
    <source>
        <dbReference type="SAM" id="MobiDB-lite"/>
    </source>
</evidence>
<feature type="domain" description="Major facilitator superfamily (MFS) profile" evidence="11">
    <location>
        <begin position="63"/>
        <end position="516"/>
    </location>
</feature>
<feature type="transmembrane region" description="Helical" evidence="10">
    <location>
        <begin position="385"/>
        <end position="408"/>
    </location>
</feature>
<dbReference type="PROSITE" id="PS00216">
    <property type="entry name" value="SUGAR_TRANSPORT_1"/>
    <property type="match status" value="1"/>
</dbReference>
<feature type="transmembrane region" description="Helical" evidence="10">
    <location>
        <begin position="319"/>
        <end position="345"/>
    </location>
</feature>
<feature type="transmembrane region" description="Helical" evidence="10">
    <location>
        <begin position="201"/>
        <end position="223"/>
    </location>
</feature>
<evidence type="ECO:0000256" key="5">
    <source>
        <dbReference type="ARBA" id="ARBA00022989"/>
    </source>
</evidence>
<dbReference type="InterPro" id="IPR005829">
    <property type="entry name" value="Sugar_transporter_CS"/>
</dbReference>
<dbReference type="Proteomes" id="UP000286045">
    <property type="component" value="Unassembled WGS sequence"/>
</dbReference>
<evidence type="ECO:0000256" key="7">
    <source>
        <dbReference type="ARBA" id="ARBA00049119"/>
    </source>
</evidence>
<evidence type="ECO:0000313" key="13">
    <source>
        <dbReference type="Proteomes" id="UP000286045"/>
    </source>
</evidence>
<dbReference type="Gene3D" id="1.20.1250.20">
    <property type="entry name" value="MFS general substrate transporter like domains"/>
    <property type="match status" value="1"/>
</dbReference>
<dbReference type="NCBIfam" id="TIGR00879">
    <property type="entry name" value="SP"/>
    <property type="match status" value="1"/>
</dbReference>
<dbReference type="InterPro" id="IPR005828">
    <property type="entry name" value="MFS_sugar_transport-like"/>
</dbReference>
<dbReference type="PANTHER" id="PTHR48020">
    <property type="entry name" value="PROTON MYO-INOSITOL COTRANSPORTER"/>
    <property type="match status" value="1"/>
</dbReference>
<dbReference type="InterPro" id="IPR036259">
    <property type="entry name" value="MFS_trans_sf"/>
</dbReference>
<evidence type="ECO:0000313" key="12">
    <source>
        <dbReference type="EMBL" id="RWA03987.1"/>
    </source>
</evidence>
<dbReference type="InterPro" id="IPR050814">
    <property type="entry name" value="Myo-inositol_Transporter"/>
</dbReference>
<dbReference type="PANTHER" id="PTHR48020:SF22">
    <property type="entry name" value="MAJOR FACILITATOR SUPERFAMILY (MFS) PROFILE DOMAIN-CONTAINING PROTEIN-RELATED"/>
    <property type="match status" value="1"/>
</dbReference>
<comment type="subcellular location">
    <subcellularLocation>
        <location evidence="1">Membrane</location>
        <topology evidence="1">Multi-pass membrane protein</topology>
    </subcellularLocation>
</comment>
<comment type="caution">
    <text evidence="12">The sequence shown here is derived from an EMBL/GenBank/DDBJ whole genome shotgun (WGS) entry which is preliminary data.</text>
</comment>
<evidence type="ECO:0000256" key="4">
    <source>
        <dbReference type="ARBA" id="ARBA00022692"/>
    </source>
</evidence>
<dbReference type="InterPro" id="IPR020846">
    <property type="entry name" value="MFS_dom"/>
</dbReference>
<keyword evidence="3 8" id="KW-0813">Transport</keyword>
<dbReference type="SUPFAM" id="SSF103473">
    <property type="entry name" value="MFS general substrate transporter"/>
    <property type="match status" value="1"/>
</dbReference>
<dbReference type="PROSITE" id="PS50850">
    <property type="entry name" value="MFS"/>
    <property type="match status" value="1"/>
</dbReference>
<feature type="transmembrane region" description="Helical" evidence="10">
    <location>
        <begin position="461"/>
        <end position="485"/>
    </location>
</feature>
<comment type="catalytic activity">
    <reaction evidence="7">
        <text>myo-inositol(out) + H(+)(out) = myo-inositol(in) + H(+)(in)</text>
        <dbReference type="Rhea" id="RHEA:60364"/>
        <dbReference type="ChEBI" id="CHEBI:15378"/>
        <dbReference type="ChEBI" id="CHEBI:17268"/>
    </reaction>
</comment>
<feature type="transmembrane region" description="Helical" evidence="10">
    <location>
        <begin position="357"/>
        <end position="378"/>
    </location>
</feature>
<keyword evidence="4 10" id="KW-0812">Transmembrane</keyword>
<dbReference type="PRINTS" id="PR00171">
    <property type="entry name" value="SUGRTRNSPORT"/>
</dbReference>
<feature type="transmembrane region" description="Helical" evidence="10">
    <location>
        <begin position="141"/>
        <end position="162"/>
    </location>
</feature>
<evidence type="ECO:0000256" key="1">
    <source>
        <dbReference type="ARBA" id="ARBA00004141"/>
    </source>
</evidence>
<feature type="transmembrane region" description="Helical" evidence="10">
    <location>
        <begin position="229"/>
        <end position="248"/>
    </location>
</feature>
<dbReference type="Pfam" id="PF00083">
    <property type="entry name" value="Sugar_tr"/>
    <property type="match status" value="1"/>
</dbReference>
<keyword evidence="6 10" id="KW-0472">Membrane</keyword>
<feature type="transmembrane region" description="Helical" evidence="10">
    <location>
        <begin position="423"/>
        <end position="449"/>
    </location>
</feature>